<reference evidence="2 3" key="1">
    <citation type="journal article" date="2024" name="J Genomics">
        <title>Draft genome sequencing and assembly of Favolaschia claudopus CIRM-BRFM 2984 isolated from oak limbs.</title>
        <authorList>
            <person name="Navarro D."/>
            <person name="Drula E."/>
            <person name="Chaduli D."/>
            <person name="Cazenave R."/>
            <person name="Ahrendt S."/>
            <person name="Wang J."/>
            <person name="Lipzen A."/>
            <person name="Daum C."/>
            <person name="Barry K."/>
            <person name="Grigoriev I.V."/>
            <person name="Favel A."/>
            <person name="Rosso M.N."/>
            <person name="Martin F."/>
        </authorList>
    </citation>
    <scope>NUCLEOTIDE SEQUENCE [LARGE SCALE GENOMIC DNA]</scope>
    <source>
        <strain evidence="2 3">CIRM-BRFM 2984</strain>
    </source>
</reference>
<keyword evidence="3" id="KW-1185">Reference proteome</keyword>
<sequence length="387" mass="43561">MSIVSLLNMWILRWLPSVRSYLCIAKLSVLIVILVAAPSAVQAIKTHRFNPDGGLQHKSVAFTFRRLTRADSGTLSAQDLRIRTLLAQYMIVHALSLFDLSYGDIKLMQAATDTRISGSVVAALFHGGFEPNDLDFYCAHGSADDVVSYMREVCSYHLVFDSNRDYDDVFGIRRVLTMRNSAGKRINVVETYSDYPVDVILGFHSTPPRGCISWDRFSHFEINRLRKGVALATPTSMRLAGNVLDGQVQMWRILHKYTDRGFVFEYDHPIPHQCGVDIDCPATVRTVDDAGCLHIDLLPCSVPDVTRPQPPLFTWSLAPVGICDSGRIGDVPVHNIYSYQYRMFRRLAAALLKMPIPPVNLLEISPWDDTDYYFSGYDGSEEESEEV</sequence>
<gene>
    <name evidence="2" type="ORF">R3P38DRAFT_3181988</name>
    <name evidence="1" type="ORF">R3P38DRAFT_3224793</name>
</gene>
<evidence type="ECO:0000313" key="2">
    <source>
        <dbReference type="EMBL" id="KAK7037897.1"/>
    </source>
</evidence>
<evidence type="ECO:0000313" key="1">
    <source>
        <dbReference type="EMBL" id="KAK6992871.1"/>
    </source>
</evidence>
<organism evidence="2 3">
    <name type="scientific">Favolaschia claudopus</name>
    <dbReference type="NCBI Taxonomy" id="2862362"/>
    <lineage>
        <taxon>Eukaryota</taxon>
        <taxon>Fungi</taxon>
        <taxon>Dikarya</taxon>
        <taxon>Basidiomycota</taxon>
        <taxon>Agaricomycotina</taxon>
        <taxon>Agaricomycetes</taxon>
        <taxon>Agaricomycetidae</taxon>
        <taxon>Agaricales</taxon>
        <taxon>Marasmiineae</taxon>
        <taxon>Mycenaceae</taxon>
        <taxon>Favolaschia</taxon>
    </lineage>
</organism>
<accession>A0AAW0CFN0</accession>
<proteinExistence type="predicted"/>
<comment type="caution">
    <text evidence="2">The sequence shown here is derived from an EMBL/GenBank/DDBJ whole genome shotgun (WGS) entry which is preliminary data.</text>
</comment>
<protein>
    <submittedName>
        <fullName evidence="2">Uncharacterized protein</fullName>
    </submittedName>
</protein>
<dbReference type="EMBL" id="JAWWNJ010000017">
    <property type="protein sequence ID" value="KAK7037897.1"/>
    <property type="molecule type" value="Genomic_DNA"/>
</dbReference>
<name>A0AAW0CFN0_9AGAR</name>
<dbReference type="AlphaFoldDB" id="A0AAW0CFN0"/>
<evidence type="ECO:0000313" key="3">
    <source>
        <dbReference type="Proteomes" id="UP001362999"/>
    </source>
</evidence>
<dbReference type="EMBL" id="JAWWNJ010000106">
    <property type="protein sequence ID" value="KAK6992871.1"/>
    <property type="molecule type" value="Genomic_DNA"/>
</dbReference>
<dbReference type="Proteomes" id="UP001362999">
    <property type="component" value="Unassembled WGS sequence"/>
</dbReference>